<dbReference type="AlphaFoldDB" id="A0A195DQP0"/>
<sequence>MSAPTQTAHTQPPETTRNRPLILVAMPPSALTARSALLRSPRVSERASERAHPRERVRERECRRERESPSREGERSGPVGDKAIKSGVRARERGLRQAE</sequence>
<reference evidence="2 3" key="1">
    <citation type="submission" date="2015-09" db="EMBL/GenBank/DDBJ databases">
        <title>Trachymyrmex cornetzi WGS genome.</title>
        <authorList>
            <person name="Nygaard S."/>
            <person name="Hu H."/>
            <person name="Boomsma J."/>
            <person name="Zhang G."/>
        </authorList>
    </citation>
    <scope>NUCLEOTIDE SEQUENCE [LARGE SCALE GENOMIC DNA]</scope>
    <source>
        <strain evidence="2">Tcor2-1</strain>
        <tissue evidence="2">Whole body</tissue>
    </source>
</reference>
<dbReference type="Proteomes" id="UP000078492">
    <property type="component" value="Unassembled WGS sequence"/>
</dbReference>
<evidence type="ECO:0000313" key="2">
    <source>
        <dbReference type="EMBL" id="KYN14814.1"/>
    </source>
</evidence>
<feature type="region of interest" description="Disordered" evidence="1">
    <location>
        <begin position="34"/>
        <end position="99"/>
    </location>
</feature>
<evidence type="ECO:0000256" key="1">
    <source>
        <dbReference type="SAM" id="MobiDB-lite"/>
    </source>
</evidence>
<feature type="region of interest" description="Disordered" evidence="1">
    <location>
        <begin position="1"/>
        <end position="21"/>
    </location>
</feature>
<feature type="compositionally biased region" description="Basic and acidic residues" evidence="1">
    <location>
        <begin position="89"/>
        <end position="99"/>
    </location>
</feature>
<protein>
    <submittedName>
        <fullName evidence="2">Uncharacterized protein</fullName>
    </submittedName>
</protein>
<feature type="compositionally biased region" description="Basic and acidic residues" evidence="1">
    <location>
        <begin position="42"/>
        <end position="75"/>
    </location>
</feature>
<evidence type="ECO:0000313" key="3">
    <source>
        <dbReference type="Proteomes" id="UP000078492"/>
    </source>
</evidence>
<dbReference type="EMBL" id="KQ980653">
    <property type="protein sequence ID" value="KYN14814.1"/>
    <property type="molecule type" value="Genomic_DNA"/>
</dbReference>
<accession>A0A195DQP0</accession>
<organism evidence="2 3">
    <name type="scientific">Trachymyrmex cornetzi</name>
    <dbReference type="NCBI Taxonomy" id="471704"/>
    <lineage>
        <taxon>Eukaryota</taxon>
        <taxon>Metazoa</taxon>
        <taxon>Ecdysozoa</taxon>
        <taxon>Arthropoda</taxon>
        <taxon>Hexapoda</taxon>
        <taxon>Insecta</taxon>
        <taxon>Pterygota</taxon>
        <taxon>Neoptera</taxon>
        <taxon>Endopterygota</taxon>
        <taxon>Hymenoptera</taxon>
        <taxon>Apocrita</taxon>
        <taxon>Aculeata</taxon>
        <taxon>Formicoidea</taxon>
        <taxon>Formicidae</taxon>
        <taxon>Myrmicinae</taxon>
        <taxon>Trachymyrmex</taxon>
    </lineage>
</organism>
<feature type="compositionally biased region" description="Polar residues" evidence="1">
    <location>
        <begin position="1"/>
        <end position="15"/>
    </location>
</feature>
<keyword evidence="3" id="KW-1185">Reference proteome</keyword>
<gene>
    <name evidence="2" type="ORF">ALC57_12923</name>
</gene>
<proteinExistence type="predicted"/>
<name>A0A195DQP0_9HYME</name>